<evidence type="ECO:0000256" key="2">
    <source>
        <dbReference type="SAM" id="Phobius"/>
    </source>
</evidence>
<accession>A0A2A2JCA2</accession>
<feature type="region of interest" description="Disordered" evidence="1">
    <location>
        <begin position="112"/>
        <end position="131"/>
    </location>
</feature>
<keyword evidence="4" id="KW-1185">Reference proteome</keyword>
<keyword evidence="2" id="KW-0472">Membrane</keyword>
<name>A0A2A2JCA2_9BILA</name>
<evidence type="ECO:0000313" key="3">
    <source>
        <dbReference type="EMBL" id="PAV59267.1"/>
    </source>
</evidence>
<protein>
    <submittedName>
        <fullName evidence="3">Uncharacterized protein</fullName>
    </submittedName>
</protein>
<organism evidence="3 4">
    <name type="scientific">Diploscapter pachys</name>
    <dbReference type="NCBI Taxonomy" id="2018661"/>
    <lineage>
        <taxon>Eukaryota</taxon>
        <taxon>Metazoa</taxon>
        <taxon>Ecdysozoa</taxon>
        <taxon>Nematoda</taxon>
        <taxon>Chromadorea</taxon>
        <taxon>Rhabditida</taxon>
        <taxon>Rhabditina</taxon>
        <taxon>Rhabditomorpha</taxon>
        <taxon>Rhabditoidea</taxon>
        <taxon>Rhabditidae</taxon>
        <taxon>Diploscapter</taxon>
    </lineage>
</organism>
<feature type="transmembrane region" description="Helical" evidence="2">
    <location>
        <begin position="63"/>
        <end position="84"/>
    </location>
</feature>
<reference evidence="3 4" key="1">
    <citation type="journal article" date="2017" name="Curr. Biol.">
        <title>Genome architecture and evolution of a unichromosomal asexual nematode.</title>
        <authorList>
            <person name="Fradin H."/>
            <person name="Zegar C."/>
            <person name="Gutwein M."/>
            <person name="Lucas J."/>
            <person name="Kovtun M."/>
            <person name="Corcoran D."/>
            <person name="Baugh L.R."/>
            <person name="Kiontke K."/>
            <person name="Gunsalus K."/>
            <person name="Fitch D.H."/>
            <person name="Piano F."/>
        </authorList>
    </citation>
    <scope>NUCLEOTIDE SEQUENCE [LARGE SCALE GENOMIC DNA]</scope>
    <source>
        <strain evidence="3">PF1309</strain>
    </source>
</reference>
<keyword evidence="2" id="KW-0812">Transmembrane</keyword>
<evidence type="ECO:0000256" key="1">
    <source>
        <dbReference type="SAM" id="MobiDB-lite"/>
    </source>
</evidence>
<sequence>MYFQYQKNKEKLSRPAVRSQKNIIYVITCYFAIYNIFIGFSVLITFLQLIFGMKSLSTYPLMVYAIISFILPCPACCTVTLICMTPYRKAVLNIIDKIVPIILTPKFSNTNKTPTAKNSKNSKNLSKVTTI</sequence>
<evidence type="ECO:0000313" key="4">
    <source>
        <dbReference type="Proteomes" id="UP000218231"/>
    </source>
</evidence>
<dbReference type="AlphaFoldDB" id="A0A2A2JCA2"/>
<feature type="compositionally biased region" description="Low complexity" evidence="1">
    <location>
        <begin position="117"/>
        <end position="131"/>
    </location>
</feature>
<proteinExistence type="predicted"/>
<gene>
    <name evidence="3" type="ORF">WR25_09908</name>
</gene>
<dbReference type="EMBL" id="LIAE01010538">
    <property type="protein sequence ID" value="PAV59267.1"/>
    <property type="molecule type" value="Genomic_DNA"/>
</dbReference>
<dbReference type="Proteomes" id="UP000218231">
    <property type="component" value="Unassembled WGS sequence"/>
</dbReference>
<comment type="caution">
    <text evidence="3">The sequence shown here is derived from an EMBL/GenBank/DDBJ whole genome shotgun (WGS) entry which is preliminary data.</text>
</comment>
<feature type="transmembrane region" description="Helical" evidence="2">
    <location>
        <begin position="23"/>
        <end position="51"/>
    </location>
</feature>
<keyword evidence="2" id="KW-1133">Transmembrane helix</keyword>